<evidence type="ECO:0000256" key="6">
    <source>
        <dbReference type="ARBA" id="ARBA00023004"/>
    </source>
</evidence>
<evidence type="ECO:0000256" key="7">
    <source>
        <dbReference type="ARBA" id="ARBA00023014"/>
    </source>
</evidence>
<keyword evidence="3" id="KW-0639">Primosome</keyword>
<evidence type="ECO:0000259" key="8">
    <source>
        <dbReference type="Pfam" id="PF04104"/>
    </source>
</evidence>
<evidence type="ECO:0000256" key="2">
    <source>
        <dbReference type="ARBA" id="ARBA00022485"/>
    </source>
</evidence>
<evidence type="ECO:0000313" key="9">
    <source>
        <dbReference type="EMBL" id="KAG7400877.1"/>
    </source>
</evidence>
<sequence length="456" mass="52791">MGHVATHHFKCALEQQMRDLQRAIPAQGPELDRLMPILDKFVEKANALTGARRTTQDRVQLKVADIDRVAYKHFPLCMQQLHRKMRENHHLKYDGRVQYRMFLKGTGISLRDDLQFAIMKAEQLTVLDSKAPGGSKKNPMDIKSLVDVFTVFGFSAEDIIDSHDQCTIFKKIRTELDELLRELATSTKKYDKAILLRDRLRLIKREFVEMQGTYETRRQGQEKLQFNRGIVLAKHRSDTLCAARTNDCEREILHKQEELRNTHEVERAQLETYLHKLKEPHVKFSSLLLELKNTEKNLARLKLFEDAKNVFVRMDGMEREQRALNTAKFESFKGKKRALLLEKQQQELAEAREKLMEKRYVVMRANDSHRKTETQRMKNLATDMKHAHTMDMHSKKVFSTNPVAVVRASHGTTASTYRGQQLLSTVQGKRLEVTSLCVLHDNENGVVPPGSVIYTG</sequence>
<name>A0A8T1X472_9STRA</name>
<organism evidence="9 10">
    <name type="scientific">Phytophthora boehmeriae</name>
    <dbReference type="NCBI Taxonomy" id="109152"/>
    <lineage>
        <taxon>Eukaryota</taxon>
        <taxon>Sar</taxon>
        <taxon>Stramenopiles</taxon>
        <taxon>Oomycota</taxon>
        <taxon>Peronosporomycetes</taxon>
        <taxon>Peronosporales</taxon>
        <taxon>Peronosporaceae</taxon>
        <taxon>Phytophthora</taxon>
    </lineage>
</organism>
<accession>A0A8T1X472</accession>
<keyword evidence="7" id="KW-0411">Iron-sulfur</keyword>
<keyword evidence="10" id="KW-1185">Reference proteome</keyword>
<proteinExistence type="predicted"/>
<keyword evidence="5" id="KW-0479">Metal-binding</keyword>
<comment type="caution">
    <text evidence="9">The sequence shown here is derived from an EMBL/GenBank/DDBJ whole genome shotgun (WGS) entry which is preliminary data.</text>
</comment>
<keyword evidence="4" id="KW-0235">DNA replication</keyword>
<dbReference type="InterPro" id="IPR007238">
    <property type="entry name" value="DNA_primase_lsu_euk/arc"/>
</dbReference>
<evidence type="ECO:0000256" key="4">
    <source>
        <dbReference type="ARBA" id="ARBA00022705"/>
    </source>
</evidence>
<comment type="cofactor">
    <cofactor evidence="1">
        <name>[4Fe-4S] cluster</name>
        <dbReference type="ChEBI" id="CHEBI:49883"/>
    </cofactor>
</comment>
<protein>
    <recommendedName>
        <fullName evidence="8">DNA primase large subunit C-terminal domain-containing protein</fullName>
    </recommendedName>
</protein>
<dbReference type="GO" id="GO:0005658">
    <property type="term" value="C:alpha DNA polymerase:primase complex"/>
    <property type="evidence" value="ECO:0007669"/>
    <property type="project" value="TreeGrafter"/>
</dbReference>
<feature type="domain" description="DNA primase large subunit C-terminal" evidence="8">
    <location>
        <begin position="68"/>
        <end position="120"/>
    </location>
</feature>
<dbReference type="Proteomes" id="UP000693981">
    <property type="component" value="Unassembled WGS sequence"/>
</dbReference>
<evidence type="ECO:0000256" key="3">
    <source>
        <dbReference type="ARBA" id="ARBA00022515"/>
    </source>
</evidence>
<dbReference type="OrthoDB" id="64044at2759"/>
<dbReference type="GO" id="GO:0051539">
    <property type="term" value="F:4 iron, 4 sulfur cluster binding"/>
    <property type="evidence" value="ECO:0007669"/>
    <property type="project" value="UniProtKB-KW"/>
</dbReference>
<evidence type="ECO:0000256" key="5">
    <source>
        <dbReference type="ARBA" id="ARBA00022723"/>
    </source>
</evidence>
<dbReference type="EMBL" id="JAGDFL010000022">
    <property type="protein sequence ID" value="KAG7400877.1"/>
    <property type="molecule type" value="Genomic_DNA"/>
</dbReference>
<keyword evidence="6" id="KW-0408">Iron</keyword>
<evidence type="ECO:0000313" key="10">
    <source>
        <dbReference type="Proteomes" id="UP000693981"/>
    </source>
</evidence>
<evidence type="ECO:0000256" key="1">
    <source>
        <dbReference type="ARBA" id="ARBA00001966"/>
    </source>
</evidence>
<keyword evidence="2" id="KW-0004">4Fe-4S</keyword>
<dbReference type="PANTHER" id="PTHR10537:SF3">
    <property type="entry name" value="DNA PRIMASE LARGE SUBUNIT"/>
    <property type="match status" value="1"/>
</dbReference>
<gene>
    <name evidence="9" type="ORF">PHYBOEH_004089</name>
</gene>
<dbReference type="Pfam" id="PF04104">
    <property type="entry name" value="DNA_primase_lrg"/>
    <property type="match status" value="1"/>
</dbReference>
<dbReference type="GO" id="GO:0006270">
    <property type="term" value="P:DNA replication initiation"/>
    <property type="evidence" value="ECO:0007669"/>
    <property type="project" value="TreeGrafter"/>
</dbReference>
<dbReference type="PANTHER" id="PTHR10537">
    <property type="entry name" value="DNA PRIMASE LARGE SUBUNIT"/>
    <property type="match status" value="1"/>
</dbReference>
<dbReference type="AlphaFoldDB" id="A0A8T1X472"/>
<dbReference type="InterPro" id="IPR058560">
    <property type="entry name" value="DNA_primase_C"/>
</dbReference>
<dbReference type="GO" id="GO:0046872">
    <property type="term" value="F:metal ion binding"/>
    <property type="evidence" value="ECO:0007669"/>
    <property type="project" value="UniProtKB-KW"/>
</dbReference>
<dbReference type="GO" id="GO:0006269">
    <property type="term" value="P:DNA replication, synthesis of primer"/>
    <property type="evidence" value="ECO:0007669"/>
    <property type="project" value="UniProtKB-KW"/>
</dbReference>
<reference evidence="9" key="1">
    <citation type="submission" date="2021-02" db="EMBL/GenBank/DDBJ databases">
        <authorList>
            <person name="Palmer J.M."/>
        </authorList>
    </citation>
    <scope>NUCLEOTIDE SEQUENCE</scope>
    <source>
        <strain evidence="9">SCRP23</strain>
    </source>
</reference>